<comment type="caution">
    <text evidence="1">The sequence shown here is derived from an EMBL/GenBank/DDBJ whole genome shotgun (WGS) entry which is preliminary data.</text>
</comment>
<keyword evidence="2" id="KW-1185">Reference proteome</keyword>
<organism evidence="1 2">
    <name type="scientific">Acidocella aminolytica 101 = DSM 11237</name>
    <dbReference type="NCBI Taxonomy" id="1120923"/>
    <lineage>
        <taxon>Bacteria</taxon>
        <taxon>Pseudomonadati</taxon>
        <taxon>Pseudomonadota</taxon>
        <taxon>Alphaproteobacteria</taxon>
        <taxon>Acetobacterales</taxon>
        <taxon>Acidocellaceae</taxon>
        <taxon>Acidocella</taxon>
    </lineage>
</organism>
<gene>
    <name evidence="1" type="ORF">Aam_219_001</name>
</gene>
<dbReference type="Proteomes" id="UP000032668">
    <property type="component" value="Unassembled WGS sequence"/>
</dbReference>
<evidence type="ECO:0008006" key="3">
    <source>
        <dbReference type="Google" id="ProtNLM"/>
    </source>
</evidence>
<evidence type="ECO:0000313" key="1">
    <source>
        <dbReference type="EMBL" id="GAN82261.1"/>
    </source>
</evidence>
<accession>A0A0D6PLN1</accession>
<protein>
    <recommendedName>
        <fullName evidence="3">Transposase</fullName>
    </recommendedName>
</protein>
<proteinExistence type="predicted"/>
<dbReference type="AlphaFoldDB" id="A0A0D6PLN1"/>
<name>A0A0D6PLN1_9PROT</name>
<sequence length="57" mass="6178">MGPENQVRFIEALVGALDQQGLGFARATAEATGHPGCHPADMLKLYIYGDFNRVRSS</sequence>
<dbReference type="EMBL" id="BANC01000211">
    <property type="protein sequence ID" value="GAN82261.1"/>
    <property type="molecule type" value="Genomic_DNA"/>
</dbReference>
<reference evidence="1 2" key="1">
    <citation type="submission" date="2012-11" db="EMBL/GenBank/DDBJ databases">
        <title>Whole genome sequence of Acidocella aminolytica 101 = DSM 11237.</title>
        <authorList>
            <person name="Azuma Y."/>
            <person name="Higashiura N."/>
            <person name="Hirakawa H."/>
            <person name="Matsushita K."/>
        </authorList>
    </citation>
    <scope>NUCLEOTIDE SEQUENCE [LARGE SCALE GENOMIC DNA]</scope>
    <source>
        <strain evidence="2">101 / DSM 11237</strain>
    </source>
</reference>
<evidence type="ECO:0000313" key="2">
    <source>
        <dbReference type="Proteomes" id="UP000032668"/>
    </source>
</evidence>